<dbReference type="RefSeq" id="WP_021943830.1">
    <property type="nucleotide sequence ID" value="NZ_JACOOX010000003.1"/>
</dbReference>
<evidence type="ECO:0000313" key="12">
    <source>
        <dbReference type="EMBL" id="MBC5662485.1"/>
    </source>
</evidence>
<dbReference type="PRINTS" id="PR00421">
    <property type="entry name" value="THIOREDOXIN"/>
</dbReference>
<evidence type="ECO:0000256" key="10">
    <source>
        <dbReference type="PIRSR" id="PIRSR000077-4"/>
    </source>
</evidence>
<reference evidence="12 13" key="1">
    <citation type="submission" date="2020-08" db="EMBL/GenBank/DDBJ databases">
        <title>Genome public.</title>
        <authorList>
            <person name="Liu C."/>
            <person name="Sun Q."/>
        </authorList>
    </citation>
    <scope>NUCLEOTIDE SEQUENCE [LARGE SCALE GENOMIC DNA]</scope>
    <source>
        <strain evidence="12 13">NSJ-10</strain>
    </source>
</reference>
<dbReference type="PANTHER" id="PTHR45663">
    <property type="entry name" value="GEO12009P1"/>
    <property type="match status" value="1"/>
</dbReference>
<sequence length="105" mass="11863">MAVIHLNEKEYEDQVLKAKGLTLVDFWATWCGPCRMVAPIVEELADEFPEVKVCKVDVDENQELALANKVVSIPTFLLYKDGEVIKKIVGAVPKSELIQAMRQFQ</sequence>
<protein>
    <recommendedName>
        <fullName evidence="2 7">Thioredoxin</fullName>
    </recommendedName>
</protein>
<dbReference type="NCBIfam" id="TIGR01068">
    <property type="entry name" value="thioredoxin"/>
    <property type="match status" value="1"/>
</dbReference>
<dbReference type="Proteomes" id="UP000615234">
    <property type="component" value="Unassembled WGS sequence"/>
</dbReference>
<gene>
    <name evidence="12" type="primary">trxA</name>
    <name evidence="12" type="ORF">H8S09_06180</name>
</gene>
<dbReference type="InterPro" id="IPR036249">
    <property type="entry name" value="Thioredoxin-like_sf"/>
</dbReference>
<dbReference type="PROSITE" id="PS00194">
    <property type="entry name" value="THIOREDOXIN_1"/>
    <property type="match status" value="1"/>
</dbReference>
<dbReference type="InterPro" id="IPR017937">
    <property type="entry name" value="Thioredoxin_CS"/>
</dbReference>
<evidence type="ECO:0000313" key="13">
    <source>
        <dbReference type="Proteomes" id="UP000615234"/>
    </source>
</evidence>
<evidence type="ECO:0000256" key="2">
    <source>
        <dbReference type="ARBA" id="ARBA00020570"/>
    </source>
</evidence>
<dbReference type="Pfam" id="PF00085">
    <property type="entry name" value="Thioredoxin"/>
    <property type="match status" value="1"/>
</dbReference>
<dbReference type="GO" id="GO:0015035">
    <property type="term" value="F:protein-disulfide reductase activity"/>
    <property type="evidence" value="ECO:0007669"/>
    <property type="project" value="UniProtKB-UniRule"/>
</dbReference>
<feature type="domain" description="Thioredoxin" evidence="11">
    <location>
        <begin position="1"/>
        <end position="105"/>
    </location>
</feature>
<dbReference type="EMBL" id="JACOOX010000003">
    <property type="protein sequence ID" value="MBC5662485.1"/>
    <property type="molecule type" value="Genomic_DNA"/>
</dbReference>
<organism evidence="12 13">
    <name type="scientific">Coprococcus hominis</name>
    <name type="common">ex Liu et al. 2022</name>
    <dbReference type="NCBI Taxonomy" id="2763039"/>
    <lineage>
        <taxon>Bacteria</taxon>
        <taxon>Bacillati</taxon>
        <taxon>Bacillota</taxon>
        <taxon>Clostridia</taxon>
        <taxon>Lachnospirales</taxon>
        <taxon>Lachnospiraceae</taxon>
        <taxon>Coprococcus</taxon>
    </lineage>
</organism>
<comment type="caution">
    <text evidence="12">The sequence shown here is derived from an EMBL/GenBank/DDBJ whole genome shotgun (WGS) entry which is preliminary data.</text>
</comment>
<dbReference type="Gene3D" id="3.40.30.10">
    <property type="entry name" value="Glutaredoxin"/>
    <property type="match status" value="1"/>
</dbReference>
<feature type="site" description="Contributes to redox potential value" evidence="9">
    <location>
        <position position="32"/>
    </location>
</feature>
<dbReference type="GO" id="GO:0045454">
    <property type="term" value="P:cell redox homeostasis"/>
    <property type="evidence" value="ECO:0007669"/>
    <property type="project" value="TreeGrafter"/>
</dbReference>
<feature type="site" description="Contributes to redox potential value" evidence="9">
    <location>
        <position position="33"/>
    </location>
</feature>
<dbReference type="AlphaFoldDB" id="A0A8I0DTY9"/>
<evidence type="ECO:0000256" key="8">
    <source>
        <dbReference type="PIRNR" id="PIRNR000077"/>
    </source>
</evidence>
<dbReference type="GO" id="GO:0005829">
    <property type="term" value="C:cytosol"/>
    <property type="evidence" value="ECO:0007669"/>
    <property type="project" value="TreeGrafter"/>
</dbReference>
<feature type="active site" description="Nucleophile" evidence="9">
    <location>
        <position position="31"/>
    </location>
</feature>
<evidence type="ECO:0000256" key="1">
    <source>
        <dbReference type="ARBA" id="ARBA00008987"/>
    </source>
</evidence>
<proteinExistence type="inferred from homology"/>
<evidence type="ECO:0000259" key="11">
    <source>
        <dbReference type="PROSITE" id="PS51352"/>
    </source>
</evidence>
<keyword evidence="13" id="KW-1185">Reference proteome</keyword>
<dbReference type="PANTHER" id="PTHR45663:SF11">
    <property type="entry name" value="GEO12009P1"/>
    <property type="match status" value="1"/>
</dbReference>
<keyword evidence="6 10" id="KW-0676">Redox-active center</keyword>
<dbReference type="PIRSF" id="PIRSF000077">
    <property type="entry name" value="Thioredoxin"/>
    <property type="match status" value="1"/>
</dbReference>
<keyword evidence="5 10" id="KW-1015">Disulfide bond</keyword>
<dbReference type="InterPro" id="IPR013766">
    <property type="entry name" value="Thioredoxin_domain"/>
</dbReference>
<accession>A0A8I0DTY9</accession>
<comment type="similarity">
    <text evidence="1 8">Belongs to the thioredoxin family.</text>
</comment>
<evidence type="ECO:0000256" key="5">
    <source>
        <dbReference type="ARBA" id="ARBA00023157"/>
    </source>
</evidence>
<dbReference type="InterPro" id="IPR005746">
    <property type="entry name" value="Thioredoxin"/>
</dbReference>
<keyword evidence="4" id="KW-0249">Electron transport</keyword>
<keyword evidence="3" id="KW-0813">Transport</keyword>
<evidence type="ECO:0000256" key="3">
    <source>
        <dbReference type="ARBA" id="ARBA00022448"/>
    </source>
</evidence>
<dbReference type="CDD" id="cd02947">
    <property type="entry name" value="TRX_family"/>
    <property type="match status" value="1"/>
</dbReference>
<dbReference type="SUPFAM" id="SSF52833">
    <property type="entry name" value="Thioredoxin-like"/>
    <property type="match status" value="1"/>
</dbReference>
<dbReference type="PROSITE" id="PS51352">
    <property type="entry name" value="THIOREDOXIN_2"/>
    <property type="match status" value="1"/>
</dbReference>
<dbReference type="FunFam" id="3.40.30.10:FF:000001">
    <property type="entry name" value="Thioredoxin"/>
    <property type="match status" value="1"/>
</dbReference>
<feature type="active site" description="Nucleophile" evidence="9">
    <location>
        <position position="34"/>
    </location>
</feature>
<evidence type="ECO:0000256" key="9">
    <source>
        <dbReference type="PIRSR" id="PIRSR000077-1"/>
    </source>
</evidence>
<evidence type="ECO:0000256" key="6">
    <source>
        <dbReference type="ARBA" id="ARBA00023284"/>
    </source>
</evidence>
<feature type="site" description="Deprotonates C-terminal active site Cys" evidence="9">
    <location>
        <position position="25"/>
    </location>
</feature>
<name>A0A8I0DTY9_9FIRM</name>
<evidence type="ECO:0000256" key="7">
    <source>
        <dbReference type="NCBIfam" id="TIGR01068"/>
    </source>
</evidence>
<feature type="disulfide bond" description="Redox-active" evidence="10">
    <location>
        <begin position="31"/>
        <end position="34"/>
    </location>
</feature>
<evidence type="ECO:0000256" key="4">
    <source>
        <dbReference type="ARBA" id="ARBA00022982"/>
    </source>
</evidence>